<reference evidence="21" key="2">
    <citation type="submission" date="2020-04" db="EMBL/GenBank/DDBJ databases">
        <authorList>
            <consortium name="NCBI Genome Project"/>
        </authorList>
    </citation>
    <scope>NUCLEOTIDE SEQUENCE</scope>
    <source>
        <strain evidence="21">CBS 342.82</strain>
    </source>
</reference>
<keyword evidence="9 14" id="KW-0520">NAD</keyword>
<comment type="function">
    <text evidence="1">Catalyzes the NAD(+)-dependent cleavage of saccharopine to L-lysine and 2-oxoglutarate, the final step in the alpha-aminoadipate (AAA) pathway for lysin biosynthesis.</text>
</comment>
<reference evidence="21" key="3">
    <citation type="submission" date="2025-08" db="UniProtKB">
        <authorList>
            <consortium name="RefSeq"/>
        </authorList>
    </citation>
    <scope>IDENTIFICATION</scope>
    <source>
        <strain evidence="21">CBS 342.82</strain>
    </source>
</reference>
<name>A0A6J3M8D2_9PEZI</name>
<evidence type="ECO:0000256" key="13">
    <source>
        <dbReference type="ARBA" id="ARBA00047860"/>
    </source>
</evidence>
<feature type="domain" description="Alanine dehydrogenase/pyridine nucleotide transhydrogenase NAD(H)-binding" evidence="18">
    <location>
        <begin position="181"/>
        <end position="318"/>
    </location>
</feature>
<dbReference type="PANTHER" id="PTHR11133:SF23">
    <property type="entry name" value="SACCHAROPINE DEHYDROGENASE [NAD(+), L-LYSINE-FORMING]"/>
    <property type="match status" value="1"/>
</dbReference>
<keyword evidence="8 14" id="KW-0560">Oxidoreductase</keyword>
<protein>
    <recommendedName>
        <fullName evidence="6 14">Saccharopine dehydrogenase [NAD(+), L-lysine-forming]</fullName>
        <shortName evidence="14">SDH</shortName>
        <ecNumber evidence="5 14">1.5.1.7</ecNumber>
    </recommendedName>
    <alternativeName>
        <fullName evidence="12 14">Lysine--2-oxoglutarate reductase</fullName>
    </alternativeName>
</protein>
<feature type="active site" description="Proton donor" evidence="15">
    <location>
        <position position="95"/>
    </location>
</feature>
<evidence type="ECO:0000313" key="21">
    <source>
        <dbReference type="RefSeq" id="XP_033461159.1"/>
    </source>
</evidence>
<dbReference type="UniPathway" id="UPA00033">
    <property type="reaction ID" value="UER00034"/>
</dbReference>
<feature type="binding site" evidence="16">
    <location>
        <position position="249"/>
    </location>
    <ligand>
        <name>NAD(+)</name>
        <dbReference type="ChEBI" id="CHEBI:57540"/>
    </ligand>
</feature>
<feature type="disulfide bond" evidence="17">
    <location>
        <begin position="204"/>
        <end position="247"/>
    </location>
</feature>
<evidence type="ECO:0000259" key="18">
    <source>
        <dbReference type="SMART" id="SM01002"/>
    </source>
</evidence>
<evidence type="ECO:0000259" key="19">
    <source>
        <dbReference type="SMART" id="SM01003"/>
    </source>
</evidence>
<evidence type="ECO:0000256" key="3">
    <source>
        <dbReference type="ARBA" id="ARBA00005689"/>
    </source>
</evidence>
<dbReference type="SMART" id="SM01003">
    <property type="entry name" value="AlaDh_PNT_N"/>
    <property type="match status" value="1"/>
</dbReference>
<feature type="domain" description="Alanine dehydrogenase/pyridine nucleotide transhydrogenase N-terminal" evidence="19">
    <location>
        <begin position="7"/>
        <end position="141"/>
    </location>
</feature>
<evidence type="ECO:0000256" key="2">
    <source>
        <dbReference type="ARBA" id="ARBA00004884"/>
    </source>
</evidence>
<dbReference type="PANTHER" id="PTHR11133">
    <property type="entry name" value="SACCHAROPINE DEHYDROGENASE"/>
    <property type="match status" value="1"/>
</dbReference>
<keyword evidence="7 14" id="KW-0028">Amino-acid biosynthesis</keyword>
<dbReference type="GeneID" id="54364149"/>
<evidence type="ECO:0000256" key="5">
    <source>
        <dbReference type="ARBA" id="ARBA00012847"/>
    </source>
</evidence>
<keyword evidence="10 14" id="KW-0457">Lysine biosynthesis</keyword>
<evidence type="ECO:0000256" key="17">
    <source>
        <dbReference type="PIRSR" id="PIRSR018250-4"/>
    </source>
</evidence>
<dbReference type="Pfam" id="PF05222">
    <property type="entry name" value="AlaDh_PNT_N"/>
    <property type="match status" value="1"/>
</dbReference>
<sequence length="373" mass="40768">MSPTVLHVRAETKPLEHRSSITPSIAKKLVDAGYVVNVERSSLSIFNDSEYEGTGASLVPEGSWTDVPKEHIIIGLKELPEEDFPLKHTHVQFAHCYKDQGGWQNVLSRFPRGNGTLLDLEFLEDENGRRVAAFGYHAGFAGAALSLMAWAHQLVHGKDSLLPGVKPYENENLLIDDVKKAVAEGKAKTGRLPRVLVIGALGRCGRGAVDLCVKAGLEDIIQWDIAETKAKQGPYQEIVESDIFVNCIYLSAKIPPFIDQASLASPQRKLAVVCDVSCDTTNPNNPIPIYDINTTFSEPTVPVKLGADATDLPLTVISIDHLPSLLPREASEAFSSALLPSLLELNDWKNARVWAQAEKLFKDKCAKLPESTA</sequence>
<keyword evidence="11" id="KW-1015">Disulfide bond</keyword>
<feature type="binding site" evidence="16">
    <location>
        <position position="129"/>
    </location>
    <ligand>
        <name>NAD(+)</name>
        <dbReference type="ChEBI" id="CHEBI:57540"/>
    </ligand>
</feature>
<proteinExistence type="inferred from homology"/>
<dbReference type="InterPro" id="IPR027281">
    <property type="entry name" value="Lys1"/>
</dbReference>
<evidence type="ECO:0000313" key="20">
    <source>
        <dbReference type="Proteomes" id="UP000504637"/>
    </source>
</evidence>
<evidence type="ECO:0000256" key="9">
    <source>
        <dbReference type="ARBA" id="ARBA00023027"/>
    </source>
</evidence>
<dbReference type="GO" id="GO:0005737">
    <property type="term" value="C:cytoplasm"/>
    <property type="evidence" value="ECO:0007669"/>
    <property type="project" value="TreeGrafter"/>
</dbReference>
<dbReference type="FunFam" id="3.40.50.720:FF:000217">
    <property type="entry name" value="Saccharopine dehydrogenase [NAD(+), L-lysine-forming]"/>
    <property type="match status" value="1"/>
</dbReference>
<evidence type="ECO:0000256" key="7">
    <source>
        <dbReference type="ARBA" id="ARBA00022605"/>
    </source>
</evidence>
<dbReference type="GO" id="GO:0019878">
    <property type="term" value="P:lysine biosynthetic process via aminoadipic acid"/>
    <property type="evidence" value="ECO:0007669"/>
    <property type="project" value="UniProtKB-UniPathway"/>
</dbReference>
<dbReference type="InterPro" id="IPR007698">
    <property type="entry name" value="AlaDH/PNT_NAD(H)-bd"/>
</dbReference>
<feature type="binding site" evidence="16">
    <location>
        <begin position="202"/>
        <end position="203"/>
    </location>
    <ligand>
        <name>NAD(+)</name>
        <dbReference type="ChEBI" id="CHEBI:57540"/>
    </ligand>
</feature>
<feature type="binding site" evidence="16">
    <location>
        <position position="228"/>
    </location>
    <ligand>
        <name>NAD(+)</name>
        <dbReference type="ChEBI" id="CHEBI:57540"/>
    </ligand>
</feature>
<dbReference type="RefSeq" id="XP_033461159.1">
    <property type="nucleotide sequence ID" value="XM_033606349.1"/>
</dbReference>
<dbReference type="SMART" id="SM01002">
    <property type="entry name" value="AlaDh_PNT_C"/>
    <property type="match status" value="1"/>
</dbReference>
<evidence type="ECO:0000256" key="1">
    <source>
        <dbReference type="ARBA" id="ARBA00004078"/>
    </source>
</evidence>
<dbReference type="OrthoDB" id="265306at2759"/>
<evidence type="ECO:0000256" key="12">
    <source>
        <dbReference type="ARBA" id="ARBA00033228"/>
    </source>
</evidence>
<evidence type="ECO:0000256" key="8">
    <source>
        <dbReference type="ARBA" id="ARBA00023002"/>
    </source>
</evidence>
<organism evidence="21">
    <name type="scientific">Dissoconium aciculare CBS 342.82</name>
    <dbReference type="NCBI Taxonomy" id="1314786"/>
    <lineage>
        <taxon>Eukaryota</taxon>
        <taxon>Fungi</taxon>
        <taxon>Dikarya</taxon>
        <taxon>Ascomycota</taxon>
        <taxon>Pezizomycotina</taxon>
        <taxon>Dothideomycetes</taxon>
        <taxon>Dothideomycetidae</taxon>
        <taxon>Mycosphaerellales</taxon>
        <taxon>Dissoconiaceae</taxon>
        <taxon>Dissoconium</taxon>
    </lineage>
</organism>
<comment type="similarity">
    <text evidence="3 14">Belongs to the AlaDH/PNT family.</text>
</comment>
<feature type="binding site" evidence="16">
    <location>
        <begin position="319"/>
        <end position="322"/>
    </location>
    <ligand>
        <name>NAD(+)</name>
        <dbReference type="ChEBI" id="CHEBI:57540"/>
    </ligand>
</feature>
<feature type="active site" description="Proton acceptor" evidence="15">
    <location>
        <position position="77"/>
    </location>
</feature>
<evidence type="ECO:0000256" key="4">
    <source>
        <dbReference type="ARBA" id="ARBA00011245"/>
    </source>
</evidence>
<evidence type="ECO:0000256" key="10">
    <source>
        <dbReference type="ARBA" id="ARBA00023154"/>
    </source>
</evidence>
<dbReference type="Proteomes" id="UP000504637">
    <property type="component" value="Unplaced"/>
</dbReference>
<dbReference type="AlphaFoldDB" id="A0A6J3M8D2"/>
<reference evidence="21" key="1">
    <citation type="submission" date="2020-01" db="EMBL/GenBank/DDBJ databases">
        <authorList>
            <consortium name="DOE Joint Genome Institute"/>
            <person name="Haridas S."/>
            <person name="Albert R."/>
            <person name="Binder M."/>
            <person name="Bloem J."/>
            <person name="Labutti K."/>
            <person name="Salamov A."/>
            <person name="Andreopoulos B."/>
            <person name="Baker S.E."/>
            <person name="Barry K."/>
            <person name="Bills G."/>
            <person name="Bluhm B.H."/>
            <person name="Cannon C."/>
            <person name="Castanera R."/>
            <person name="Culley D.E."/>
            <person name="Daum C."/>
            <person name="Ezra D."/>
            <person name="Gonzalez J.B."/>
            <person name="Henrissat B."/>
            <person name="Kuo A."/>
            <person name="Liang C."/>
            <person name="Lipzen A."/>
            <person name="Lutzoni F."/>
            <person name="Magnuson J."/>
            <person name="Mondo S."/>
            <person name="Nolan M."/>
            <person name="Ohm R."/>
            <person name="Pangilinan J."/>
            <person name="Park H.-J."/>
            <person name="Ramirez L."/>
            <person name="Alfaro M."/>
            <person name="Sun H."/>
            <person name="Tritt A."/>
            <person name="Yoshinaga Y."/>
            <person name="Zwiers L.-H."/>
            <person name="Turgeon B.G."/>
            <person name="Goodwin S.B."/>
            <person name="Spatafora J.W."/>
            <person name="Crous P.W."/>
            <person name="Grigoriev I.V."/>
        </authorList>
    </citation>
    <scope>NUCLEOTIDE SEQUENCE</scope>
    <source>
        <strain evidence="21">CBS 342.82</strain>
    </source>
</reference>
<dbReference type="FunFam" id="3.40.50.720:FF:000627">
    <property type="entry name" value="Saccharopine dehydrogenase [NAD(+), L-lysine-forming]"/>
    <property type="match status" value="1"/>
</dbReference>
<dbReference type="SUPFAM" id="SSF51735">
    <property type="entry name" value="NAD(P)-binding Rossmann-fold domains"/>
    <property type="match status" value="1"/>
</dbReference>
<comment type="pathway">
    <text evidence="2 14">Amino-acid biosynthesis; L-lysine biosynthesis via AAA pathway; L-lysine from L-alpha-aminoadipate (fungal route): step 3/3.</text>
</comment>
<evidence type="ECO:0000256" key="11">
    <source>
        <dbReference type="ARBA" id="ARBA00023157"/>
    </source>
</evidence>
<evidence type="ECO:0000256" key="14">
    <source>
        <dbReference type="PIRNR" id="PIRNR018250"/>
    </source>
</evidence>
<evidence type="ECO:0000256" key="16">
    <source>
        <dbReference type="PIRSR" id="PIRSR018250-3"/>
    </source>
</evidence>
<dbReference type="Gene3D" id="3.40.50.720">
    <property type="entry name" value="NAD(P)-binding Rossmann-like Domain"/>
    <property type="match status" value="1"/>
</dbReference>
<keyword evidence="20" id="KW-1185">Reference proteome</keyword>
<comment type="catalytic activity">
    <reaction evidence="13 14">
        <text>L-saccharopine + NAD(+) + H2O = L-lysine + 2-oxoglutarate + NADH + H(+)</text>
        <dbReference type="Rhea" id="RHEA:12440"/>
        <dbReference type="ChEBI" id="CHEBI:15377"/>
        <dbReference type="ChEBI" id="CHEBI:15378"/>
        <dbReference type="ChEBI" id="CHEBI:16810"/>
        <dbReference type="ChEBI" id="CHEBI:32551"/>
        <dbReference type="ChEBI" id="CHEBI:57540"/>
        <dbReference type="ChEBI" id="CHEBI:57945"/>
        <dbReference type="ChEBI" id="CHEBI:57951"/>
        <dbReference type="EC" id="1.5.1.7"/>
    </reaction>
</comment>
<dbReference type="EC" id="1.5.1.7" evidence="5 14"/>
<evidence type="ECO:0000256" key="6">
    <source>
        <dbReference type="ARBA" id="ARBA00021221"/>
    </source>
</evidence>
<dbReference type="SUPFAM" id="SSF52283">
    <property type="entry name" value="Formate/glycerate dehydrogenase catalytic domain-like"/>
    <property type="match status" value="1"/>
</dbReference>
<evidence type="ECO:0000256" key="15">
    <source>
        <dbReference type="PIRSR" id="PIRSR018250-1"/>
    </source>
</evidence>
<dbReference type="PIRSF" id="PIRSF018250">
    <property type="entry name" value="Saccharopine_DH_Lys"/>
    <property type="match status" value="1"/>
</dbReference>
<feature type="binding site" evidence="16">
    <location>
        <position position="276"/>
    </location>
    <ligand>
        <name>NAD(+)</name>
        <dbReference type="ChEBI" id="CHEBI:57540"/>
    </ligand>
</feature>
<accession>A0A6J3M8D2</accession>
<dbReference type="CDD" id="cd12188">
    <property type="entry name" value="SDH"/>
    <property type="match status" value="1"/>
</dbReference>
<dbReference type="InterPro" id="IPR007886">
    <property type="entry name" value="AlaDH/PNT_N"/>
</dbReference>
<dbReference type="GO" id="GO:0004754">
    <property type="term" value="F:saccharopine dehydrogenase (NAD+, L-lysine-forming) activity"/>
    <property type="evidence" value="ECO:0007669"/>
    <property type="project" value="UniProtKB-EC"/>
</dbReference>
<dbReference type="InterPro" id="IPR051168">
    <property type="entry name" value="AASS"/>
</dbReference>
<feature type="binding site" evidence="16">
    <location>
        <position position="224"/>
    </location>
    <ligand>
        <name>NAD(+)</name>
        <dbReference type="ChEBI" id="CHEBI:57540"/>
    </ligand>
</feature>
<dbReference type="InterPro" id="IPR036291">
    <property type="entry name" value="NAD(P)-bd_dom_sf"/>
</dbReference>
<comment type="subunit">
    <text evidence="4">Monomer.</text>
</comment>
<gene>
    <name evidence="21" type="ORF">K489DRAFT_387706</name>
</gene>